<proteinExistence type="predicted"/>
<name>A0A1I7Z3F8_9BILA</name>
<sequence>MFTFSIYCLSFYFTTYSPENGTGRARSDFLPAACGRCGAEEGANQKKGGNELGAKLRTCLPRNKHSFYCVQDHNEDGPSPNVSRA</sequence>
<dbReference type="WBParaSite" id="L893_g22456.t1">
    <property type="protein sequence ID" value="L893_g22456.t1"/>
    <property type="gene ID" value="L893_g22456"/>
</dbReference>
<evidence type="ECO:0000313" key="1">
    <source>
        <dbReference type="Proteomes" id="UP000095287"/>
    </source>
</evidence>
<dbReference type="AlphaFoldDB" id="A0A1I7Z3F8"/>
<keyword evidence="1" id="KW-1185">Reference proteome</keyword>
<protein>
    <submittedName>
        <fullName evidence="2">Secreted protein</fullName>
    </submittedName>
</protein>
<accession>A0A1I7Z3F8</accession>
<reference evidence="2" key="1">
    <citation type="submission" date="2016-11" db="UniProtKB">
        <authorList>
            <consortium name="WormBaseParasite"/>
        </authorList>
    </citation>
    <scope>IDENTIFICATION</scope>
</reference>
<organism evidence="1 2">
    <name type="scientific">Steinernema glaseri</name>
    <dbReference type="NCBI Taxonomy" id="37863"/>
    <lineage>
        <taxon>Eukaryota</taxon>
        <taxon>Metazoa</taxon>
        <taxon>Ecdysozoa</taxon>
        <taxon>Nematoda</taxon>
        <taxon>Chromadorea</taxon>
        <taxon>Rhabditida</taxon>
        <taxon>Tylenchina</taxon>
        <taxon>Panagrolaimomorpha</taxon>
        <taxon>Strongyloidoidea</taxon>
        <taxon>Steinernematidae</taxon>
        <taxon>Steinernema</taxon>
    </lineage>
</organism>
<dbReference type="Proteomes" id="UP000095287">
    <property type="component" value="Unplaced"/>
</dbReference>
<evidence type="ECO:0000313" key="2">
    <source>
        <dbReference type="WBParaSite" id="L893_g22456.t1"/>
    </source>
</evidence>